<evidence type="ECO:0000313" key="1">
    <source>
        <dbReference type="EMBL" id="MCD9639004.1"/>
    </source>
</evidence>
<reference evidence="1 2" key="1">
    <citation type="journal article" date="2021" name="BMC Genomics">
        <title>Datura genome reveals duplications of psychoactive alkaloid biosynthetic genes and high mutation rate following tissue culture.</title>
        <authorList>
            <person name="Rajewski A."/>
            <person name="Carter-House D."/>
            <person name="Stajich J."/>
            <person name="Litt A."/>
        </authorList>
    </citation>
    <scope>NUCLEOTIDE SEQUENCE [LARGE SCALE GENOMIC DNA]</scope>
    <source>
        <strain evidence="1">AR-01</strain>
    </source>
</reference>
<sequence length="134" mass="15079">MLILTRVNAICTVWTVRMVPLSSLFVSSQGPSCHSDKESVKGAFDSFRFCSLAARLLELQKLREEAKKITGEEESPVAVYDLEDSTAAAAMVAVRTVQATRSKVSLRQRPLQLLLITEQPSEEREFHIEPQWED</sequence>
<dbReference type="Proteomes" id="UP000823775">
    <property type="component" value="Unassembled WGS sequence"/>
</dbReference>
<accession>A0ABS8UX50</accession>
<protein>
    <submittedName>
        <fullName evidence="1">Uncharacterized protein</fullName>
    </submittedName>
</protein>
<gene>
    <name evidence="1" type="ORF">HAX54_023241</name>
</gene>
<dbReference type="EMBL" id="JACEIK010002816">
    <property type="protein sequence ID" value="MCD9639004.1"/>
    <property type="molecule type" value="Genomic_DNA"/>
</dbReference>
<keyword evidence="2" id="KW-1185">Reference proteome</keyword>
<proteinExistence type="predicted"/>
<name>A0ABS8UX50_DATST</name>
<organism evidence="1 2">
    <name type="scientific">Datura stramonium</name>
    <name type="common">Jimsonweed</name>
    <name type="synonym">Common thornapple</name>
    <dbReference type="NCBI Taxonomy" id="4076"/>
    <lineage>
        <taxon>Eukaryota</taxon>
        <taxon>Viridiplantae</taxon>
        <taxon>Streptophyta</taxon>
        <taxon>Embryophyta</taxon>
        <taxon>Tracheophyta</taxon>
        <taxon>Spermatophyta</taxon>
        <taxon>Magnoliopsida</taxon>
        <taxon>eudicotyledons</taxon>
        <taxon>Gunneridae</taxon>
        <taxon>Pentapetalae</taxon>
        <taxon>asterids</taxon>
        <taxon>lamiids</taxon>
        <taxon>Solanales</taxon>
        <taxon>Solanaceae</taxon>
        <taxon>Solanoideae</taxon>
        <taxon>Datureae</taxon>
        <taxon>Datura</taxon>
    </lineage>
</organism>
<comment type="caution">
    <text evidence="1">The sequence shown here is derived from an EMBL/GenBank/DDBJ whole genome shotgun (WGS) entry which is preliminary data.</text>
</comment>
<evidence type="ECO:0000313" key="2">
    <source>
        <dbReference type="Proteomes" id="UP000823775"/>
    </source>
</evidence>